<evidence type="ECO:0000313" key="2">
    <source>
        <dbReference type="Proteomes" id="UP001148018"/>
    </source>
</evidence>
<gene>
    <name evidence="1" type="ORF">NHX12_026056</name>
</gene>
<comment type="caution">
    <text evidence="1">The sequence shown here is derived from an EMBL/GenBank/DDBJ whole genome shotgun (WGS) entry which is preliminary data.</text>
</comment>
<dbReference type="Proteomes" id="UP001148018">
    <property type="component" value="Unassembled WGS sequence"/>
</dbReference>
<dbReference type="EMBL" id="JANIIK010000042">
    <property type="protein sequence ID" value="KAJ3606535.1"/>
    <property type="molecule type" value="Genomic_DNA"/>
</dbReference>
<keyword evidence="2" id="KW-1185">Reference proteome</keyword>
<evidence type="ECO:0000313" key="1">
    <source>
        <dbReference type="EMBL" id="KAJ3606535.1"/>
    </source>
</evidence>
<proteinExistence type="predicted"/>
<sequence length="71" mass="8070">MFHPFSEASGRWQTDGYRSTGVREIKSLKSVWEDGLEGTEALRAAGETVHRDWTRMVLSSVVLQDSPLKYL</sequence>
<dbReference type="AlphaFoldDB" id="A0A9Q0IQE9"/>
<name>A0A9Q0IQE9_9TELE</name>
<reference evidence="1" key="1">
    <citation type="submission" date="2022-07" db="EMBL/GenBank/DDBJ databases">
        <title>Chromosome-level genome of Muraenolepis orangiensis.</title>
        <authorList>
            <person name="Kim J."/>
        </authorList>
    </citation>
    <scope>NUCLEOTIDE SEQUENCE</scope>
    <source>
        <strain evidence="1">KU_S4_2022</strain>
        <tissue evidence="1">Muscle</tissue>
    </source>
</reference>
<organism evidence="1 2">
    <name type="scientific">Muraenolepis orangiensis</name>
    <name type="common">Patagonian moray cod</name>
    <dbReference type="NCBI Taxonomy" id="630683"/>
    <lineage>
        <taxon>Eukaryota</taxon>
        <taxon>Metazoa</taxon>
        <taxon>Chordata</taxon>
        <taxon>Craniata</taxon>
        <taxon>Vertebrata</taxon>
        <taxon>Euteleostomi</taxon>
        <taxon>Actinopterygii</taxon>
        <taxon>Neopterygii</taxon>
        <taxon>Teleostei</taxon>
        <taxon>Neoteleostei</taxon>
        <taxon>Acanthomorphata</taxon>
        <taxon>Zeiogadaria</taxon>
        <taxon>Gadariae</taxon>
        <taxon>Gadiformes</taxon>
        <taxon>Muraenolepidoidei</taxon>
        <taxon>Muraenolepididae</taxon>
        <taxon>Muraenolepis</taxon>
    </lineage>
</organism>
<protein>
    <submittedName>
        <fullName evidence="1">Uncharacterized protein</fullName>
    </submittedName>
</protein>
<accession>A0A9Q0IQE9</accession>